<evidence type="ECO:0000313" key="2">
    <source>
        <dbReference type="Proteomes" id="UP000838756"/>
    </source>
</evidence>
<keyword evidence="2" id="KW-1185">Reference proteome</keyword>
<comment type="caution">
    <text evidence="1">The sequence shown here is derived from an EMBL/GenBank/DDBJ whole genome shotgun (WGS) entry which is preliminary data.</text>
</comment>
<gene>
    <name evidence="1" type="primary">jg17000</name>
    <name evidence="1" type="ORF">PAEG_LOCUS10062</name>
</gene>
<organism evidence="1 2">
    <name type="scientific">Pararge aegeria aegeria</name>
    <dbReference type="NCBI Taxonomy" id="348720"/>
    <lineage>
        <taxon>Eukaryota</taxon>
        <taxon>Metazoa</taxon>
        <taxon>Ecdysozoa</taxon>
        <taxon>Arthropoda</taxon>
        <taxon>Hexapoda</taxon>
        <taxon>Insecta</taxon>
        <taxon>Pterygota</taxon>
        <taxon>Neoptera</taxon>
        <taxon>Endopterygota</taxon>
        <taxon>Lepidoptera</taxon>
        <taxon>Glossata</taxon>
        <taxon>Ditrysia</taxon>
        <taxon>Papilionoidea</taxon>
        <taxon>Nymphalidae</taxon>
        <taxon>Satyrinae</taxon>
        <taxon>Satyrini</taxon>
        <taxon>Parargina</taxon>
        <taxon>Pararge</taxon>
    </lineage>
</organism>
<sequence>MKSKTAFDIPPRWVESGVQMAYKLSACSAARLRRGSGPAGGAACRTSRYSERTFSLLPWLLNRTSRSVHAGGAATAPYGCRIRAQNGLQTARRGRVRSAPVCTPCATAASPRSVLSDASD</sequence>
<dbReference type="Proteomes" id="UP000838756">
    <property type="component" value="Unassembled WGS sequence"/>
</dbReference>
<dbReference type="AlphaFoldDB" id="A0A8S4R589"/>
<protein>
    <submittedName>
        <fullName evidence="1">Jg17000 protein</fullName>
    </submittedName>
</protein>
<dbReference type="EMBL" id="CAKXAJ010024842">
    <property type="protein sequence ID" value="CAH2231588.1"/>
    <property type="molecule type" value="Genomic_DNA"/>
</dbReference>
<name>A0A8S4R589_9NEOP</name>
<proteinExistence type="predicted"/>
<accession>A0A8S4R589</accession>
<reference evidence="1" key="1">
    <citation type="submission" date="2022-03" db="EMBL/GenBank/DDBJ databases">
        <authorList>
            <person name="Lindestad O."/>
        </authorList>
    </citation>
    <scope>NUCLEOTIDE SEQUENCE</scope>
</reference>
<evidence type="ECO:0000313" key="1">
    <source>
        <dbReference type="EMBL" id="CAH2231588.1"/>
    </source>
</evidence>